<dbReference type="RefSeq" id="WP_129386433.1">
    <property type="nucleotide sequence ID" value="NZ_CP035494.1"/>
</dbReference>
<keyword evidence="3" id="KW-1185">Reference proteome</keyword>
<dbReference type="AlphaFoldDB" id="A0A4P6EN59"/>
<evidence type="ECO:0000259" key="1">
    <source>
        <dbReference type="PROSITE" id="PS50995"/>
    </source>
</evidence>
<dbReference type="KEGG" id="mprt:ET475_04530"/>
<dbReference type="PROSITE" id="PS50995">
    <property type="entry name" value="HTH_MARR_2"/>
    <property type="match status" value="1"/>
</dbReference>
<dbReference type="InterPro" id="IPR039422">
    <property type="entry name" value="MarR/SlyA-like"/>
</dbReference>
<dbReference type="PRINTS" id="PR00598">
    <property type="entry name" value="HTHMARR"/>
</dbReference>
<dbReference type="PANTHER" id="PTHR33164">
    <property type="entry name" value="TRANSCRIPTIONAL REGULATOR, MARR FAMILY"/>
    <property type="match status" value="1"/>
</dbReference>
<dbReference type="EMBL" id="CP035494">
    <property type="protein sequence ID" value="QAY59328.1"/>
    <property type="molecule type" value="Genomic_DNA"/>
</dbReference>
<evidence type="ECO:0000313" key="3">
    <source>
        <dbReference type="Proteomes" id="UP000293995"/>
    </source>
</evidence>
<dbReference type="GO" id="GO:0006950">
    <property type="term" value="P:response to stress"/>
    <property type="evidence" value="ECO:0007669"/>
    <property type="project" value="TreeGrafter"/>
</dbReference>
<gene>
    <name evidence="2" type="ORF">ET475_04530</name>
</gene>
<organism evidence="2 3">
    <name type="scientific">Microbacterium protaetiae</name>
    <dbReference type="NCBI Taxonomy" id="2509458"/>
    <lineage>
        <taxon>Bacteria</taxon>
        <taxon>Bacillati</taxon>
        <taxon>Actinomycetota</taxon>
        <taxon>Actinomycetes</taxon>
        <taxon>Micrococcales</taxon>
        <taxon>Microbacteriaceae</taxon>
        <taxon>Microbacterium</taxon>
    </lineage>
</organism>
<dbReference type="Proteomes" id="UP000293995">
    <property type="component" value="Chromosome"/>
</dbReference>
<accession>A0A4P6EN59</accession>
<dbReference type="Gene3D" id="1.10.10.10">
    <property type="entry name" value="Winged helix-like DNA-binding domain superfamily/Winged helix DNA-binding domain"/>
    <property type="match status" value="1"/>
</dbReference>
<protein>
    <submittedName>
        <fullName evidence="2">MarR family transcriptional regulator</fullName>
    </submittedName>
</protein>
<dbReference type="PANTHER" id="PTHR33164:SF43">
    <property type="entry name" value="HTH-TYPE TRANSCRIPTIONAL REPRESSOR YETL"/>
    <property type="match status" value="1"/>
</dbReference>
<reference evidence="2 3" key="1">
    <citation type="submission" date="2019-01" db="EMBL/GenBank/DDBJ databases">
        <title>Genome sequencing of strain DFW100M-13.</title>
        <authorList>
            <person name="Heo J."/>
            <person name="Kim S.-J."/>
            <person name="Kim J.-S."/>
            <person name="Hong S.-B."/>
            <person name="Kwon S.-W."/>
        </authorList>
    </citation>
    <scope>NUCLEOTIDE SEQUENCE [LARGE SCALE GENOMIC DNA]</scope>
    <source>
        <strain evidence="2 3">DFW100M-13</strain>
    </source>
</reference>
<sequence length="157" mass="17032">MPDSAPSSVTTATEAPPVTLLYLIKQVELAVRSRLDELAAAHGITTIQYTALTVLERHPGLIAAQLARTSFVRAQSMTQLLDALESRGLVQRVRDPSSRRQLRIFLTDAAHELLDRMREPAAEIERDMTAALTLGDVEALSGMLQSCRIALAGAAAR</sequence>
<dbReference type="SMART" id="SM00347">
    <property type="entry name" value="HTH_MARR"/>
    <property type="match status" value="1"/>
</dbReference>
<dbReference type="InterPro" id="IPR036388">
    <property type="entry name" value="WH-like_DNA-bd_sf"/>
</dbReference>
<evidence type="ECO:0000313" key="2">
    <source>
        <dbReference type="EMBL" id="QAY59328.1"/>
    </source>
</evidence>
<dbReference type="Pfam" id="PF12802">
    <property type="entry name" value="MarR_2"/>
    <property type="match status" value="1"/>
</dbReference>
<proteinExistence type="predicted"/>
<feature type="domain" description="HTH marR-type" evidence="1">
    <location>
        <begin position="17"/>
        <end position="149"/>
    </location>
</feature>
<name>A0A4P6EN59_9MICO</name>
<dbReference type="OrthoDB" id="9155413at2"/>
<dbReference type="InterPro" id="IPR036390">
    <property type="entry name" value="WH_DNA-bd_sf"/>
</dbReference>
<dbReference type="SUPFAM" id="SSF46785">
    <property type="entry name" value="Winged helix' DNA-binding domain"/>
    <property type="match status" value="1"/>
</dbReference>
<dbReference type="GO" id="GO:0003700">
    <property type="term" value="F:DNA-binding transcription factor activity"/>
    <property type="evidence" value="ECO:0007669"/>
    <property type="project" value="InterPro"/>
</dbReference>
<dbReference type="InterPro" id="IPR000835">
    <property type="entry name" value="HTH_MarR-typ"/>
</dbReference>